<organism evidence="1 2">
    <name type="scientific">Sphaeroforma arctica JP610</name>
    <dbReference type="NCBI Taxonomy" id="667725"/>
    <lineage>
        <taxon>Eukaryota</taxon>
        <taxon>Ichthyosporea</taxon>
        <taxon>Ichthyophonida</taxon>
        <taxon>Sphaeroforma</taxon>
    </lineage>
</organism>
<dbReference type="EMBL" id="KQ241773">
    <property type="protein sequence ID" value="KNC84305.1"/>
    <property type="molecule type" value="Genomic_DNA"/>
</dbReference>
<keyword evidence="2" id="KW-1185">Reference proteome</keyword>
<proteinExistence type="predicted"/>
<gene>
    <name evidence="1" type="ORF">SARC_03466</name>
</gene>
<dbReference type="AlphaFoldDB" id="A0A0L0G5J9"/>
<protein>
    <submittedName>
        <fullName evidence="1">Uncharacterized protein</fullName>
    </submittedName>
</protein>
<evidence type="ECO:0000313" key="1">
    <source>
        <dbReference type="EMBL" id="KNC84305.1"/>
    </source>
</evidence>
<reference evidence="1 2" key="1">
    <citation type="submission" date="2011-02" db="EMBL/GenBank/DDBJ databases">
        <title>The Genome Sequence of Sphaeroforma arctica JP610.</title>
        <authorList>
            <consortium name="The Broad Institute Genome Sequencing Platform"/>
            <person name="Russ C."/>
            <person name="Cuomo C."/>
            <person name="Young S.K."/>
            <person name="Zeng Q."/>
            <person name="Gargeya S."/>
            <person name="Alvarado L."/>
            <person name="Berlin A."/>
            <person name="Chapman S.B."/>
            <person name="Chen Z."/>
            <person name="Freedman E."/>
            <person name="Gellesch M."/>
            <person name="Goldberg J."/>
            <person name="Griggs A."/>
            <person name="Gujja S."/>
            <person name="Heilman E."/>
            <person name="Heiman D."/>
            <person name="Howarth C."/>
            <person name="Mehta T."/>
            <person name="Neiman D."/>
            <person name="Pearson M."/>
            <person name="Roberts A."/>
            <person name="Saif S."/>
            <person name="Shea T."/>
            <person name="Shenoy N."/>
            <person name="Sisk P."/>
            <person name="Stolte C."/>
            <person name="Sykes S."/>
            <person name="White J."/>
            <person name="Yandava C."/>
            <person name="Burger G."/>
            <person name="Gray M.W."/>
            <person name="Holland P.W.H."/>
            <person name="King N."/>
            <person name="Lang F.B.F."/>
            <person name="Roger A.J."/>
            <person name="Ruiz-Trillo I."/>
            <person name="Haas B."/>
            <person name="Nusbaum C."/>
            <person name="Birren B."/>
        </authorList>
    </citation>
    <scope>NUCLEOTIDE SEQUENCE [LARGE SCALE GENOMIC DNA]</scope>
    <source>
        <strain evidence="1 2">JP610</strain>
    </source>
</reference>
<dbReference type="RefSeq" id="XP_014158207.1">
    <property type="nucleotide sequence ID" value="XM_014302732.1"/>
</dbReference>
<evidence type="ECO:0000313" key="2">
    <source>
        <dbReference type="Proteomes" id="UP000054560"/>
    </source>
</evidence>
<sequence>MASPAFTSLGDDQSEAKEQMLSLYFGQQLYSKIQLNMLLGMQGNHMWLVAMATLYAGEWRHLRKDTSH</sequence>
<name>A0A0L0G5J9_9EUKA</name>
<accession>A0A0L0G5J9</accession>
<dbReference type="GeneID" id="25903970"/>
<dbReference type="Proteomes" id="UP000054560">
    <property type="component" value="Unassembled WGS sequence"/>
</dbReference>